<evidence type="ECO:0000256" key="2">
    <source>
        <dbReference type="SAM" id="SignalP"/>
    </source>
</evidence>
<protein>
    <submittedName>
        <fullName evidence="3">ABC transporter substrate-binding protein</fullName>
    </submittedName>
</protein>
<proteinExistence type="predicted"/>
<reference evidence="3" key="1">
    <citation type="submission" date="2021-04" db="EMBL/GenBank/DDBJ databases">
        <title>Draft genome sequence of Xylanibacillus composti strain K13.</title>
        <authorList>
            <person name="Uke A."/>
            <person name="Chhe C."/>
            <person name="Baramee S."/>
            <person name="Kosugi A."/>
        </authorList>
    </citation>
    <scope>NUCLEOTIDE SEQUENCE</scope>
    <source>
        <strain evidence="3">K13</strain>
    </source>
</reference>
<feature type="chain" id="PRO_5035177120" evidence="2">
    <location>
        <begin position="23"/>
        <end position="568"/>
    </location>
</feature>
<dbReference type="AlphaFoldDB" id="A0A8J4H3J6"/>
<feature type="signal peptide" evidence="2">
    <location>
        <begin position="1"/>
        <end position="22"/>
    </location>
</feature>
<dbReference type="SUPFAM" id="SSF53850">
    <property type="entry name" value="Periplasmic binding protein-like II"/>
    <property type="match status" value="1"/>
</dbReference>
<evidence type="ECO:0000313" key="4">
    <source>
        <dbReference type="Proteomes" id="UP000677918"/>
    </source>
</evidence>
<dbReference type="PROSITE" id="PS51257">
    <property type="entry name" value="PROKAR_LIPOPROTEIN"/>
    <property type="match status" value="1"/>
</dbReference>
<dbReference type="EMBL" id="BOVK01000020">
    <property type="protein sequence ID" value="GIQ68896.1"/>
    <property type="molecule type" value="Genomic_DNA"/>
</dbReference>
<feature type="region of interest" description="Disordered" evidence="1">
    <location>
        <begin position="27"/>
        <end position="48"/>
    </location>
</feature>
<evidence type="ECO:0000256" key="1">
    <source>
        <dbReference type="SAM" id="MobiDB-lite"/>
    </source>
</evidence>
<feature type="compositionally biased region" description="Low complexity" evidence="1">
    <location>
        <begin position="29"/>
        <end position="40"/>
    </location>
</feature>
<name>A0A8J4H3J6_9BACL</name>
<sequence>MAKKRILLLLLSVVMLLSIVTACSGNNGGNQQSSGNNSSGNTGGNAGGEETLEPVTFTFFNAGSSRQDVLTSDTDIGALYAEETGVSFQIEHLVGDVQTKIGTMIAGGEYPDVLVADTEIDKVVEAGGFIDLTDLIEQYGPNIKKVYGPYFDLITHRDGSIYFLPFSPQVGEYIPSPVIDQGAFWIQQRVLKEFNYPKIKTLDEYFDLIRQYAAKYPNEDLVGFTSLTHDWRYFAMTNPANHLAGYPNDGPVMVDMNTLEADDWHNNDEMKRWLKSLNDLYHDGLFDETSFVNNYDQYLAKLTSGKVLGYFDYGWQVNQASQNLKIAGDSDLEYFPLPIVFDANIKDQYLDPESFVHNRGIGITKSAKDPERIIKFFDYMLTEENQIRNQWGIQGLTYEVDENGRFYRTPEQIEKLRDNQYKQDVGLTYFEYYWPMWAQSSTLSDGNAHSPGRQPEVAQLDFTDAERAALEAYGVQTFSEMFSESDPRPWFPAWSIAFEQGSQEQIYEQRREDLVKRFLPRLTLADAGKFDSEWETYLSEFEKLGYTAQYEEYLSTKLKEKVAAVSGE</sequence>
<dbReference type="CDD" id="cd13582">
    <property type="entry name" value="PBP2_AlgQ_like_3"/>
    <property type="match status" value="1"/>
</dbReference>
<dbReference type="Pfam" id="PF13416">
    <property type="entry name" value="SBP_bac_8"/>
    <property type="match status" value="1"/>
</dbReference>
<accession>A0A8J4H3J6</accession>
<gene>
    <name evidence="3" type="ORF">XYCOK13_17200</name>
</gene>
<keyword evidence="4" id="KW-1185">Reference proteome</keyword>
<dbReference type="RefSeq" id="WP_213411692.1">
    <property type="nucleotide sequence ID" value="NZ_BOVK01000020.1"/>
</dbReference>
<dbReference type="Gene3D" id="3.40.190.10">
    <property type="entry name" value="Periplasmic binding protein-like II"/>
    <property type="match status" value="2"/>
</dbReference>
<organism evidence="3 4">
    <name type="scientific">Xylanibacillus composti</name>
    <dbReference type="NCBI Taxonomy" id="1572762"/>
    <lineage>
        <taxon>Bacteria</taxon>
        <taxon>Bacillati</taxon>
        <taxon>Bacillota</taxon>
        <taxon>Bacilli</taxon>
        <taxon>Bacillales</taxon>
        <taxon>Paenibacillaceae</taxon>
        <taxon>Xylanibacillus</taxon>
    </lineage>
</organism>
<dbReference type="Proteomes" id="UP000677918">
    <property type="component" value="Unassembled WGS sequence"/>
</dbReference>
<comment type="caution">
    <text evidence="3">The sequence shown here is derived from an EMBL/GenBank/DDBJ whole genome shotgun (WGS) entry which is preliminary data.</text>
</comment>
<dbReference type="PANTHER" id="PTHR43649">
    <property type="entry name" value="ARABINOSE-BINDING PROTEIN-RELATED"/>
    <property type="match status" value="1"/>
</dbReference>
<evidence type="ECO:0000313" key="3">
    <source>
        <dbReference type="EMBL" id="GIQ68896.1"/>
    </source>
</evidence>
<dbReference type="PANTHER" id="PTHR43649:SF12">
    <property type="entry name" value="DIACETYLCHITOBIOSE BINDING PROTEIN DASA"/>
    <property type="match status" value="1"/>
</dbReference>
<dbReference type="InterPro" id="IPR006059">
    <property type="entry name" value="SBP"/>
</dbReference>
<keyword evidence="2" id="KW-0732">Signal</keyword>
<dbReference type="InterPro" id="IPR050490">
    <property type="entry name" value="Bact_solute-bd_prot1"/>
</dbReference>